<proteinExistence type="predicted"/>
<reference evidence="1 2" key="1">
    <citation type="journal article" date="2019" name="Nat. Ecol. Evol.">
        <title>Megaphylogeny resolves global patterns of mushroom evolution.</title>
        <authorList>
            <person name="Varga T."/>
            <person name="Krizsan K."/>
            <person name="Foldi C."/>
            <person name="Dima B."/>
            <person name="Sanchez-Garcia M."/>
            <person name="Sanchez-Ramirez S."/>
            <person name="Szollosi G.J."/>
            <person name="Szarkandi J.G."/>
            <person name="Papp V."/>
            <person name="Albert L."/>
            <person name="Andreopoulos W."/>
            <person name="Angelini C."/>
            <person name="Antonin V."/>
            <person name="Barry K.W."/>
            <person name="Bougher N.L."/>
            <person name="Buchanan P."/>
            <person name="Buyck B."/>
            <person name="Bense V."/>
            <person name="Catcheside P."/>
            <person name="Chovatia M."/>
            <person name="Cooper J."/>
            <person name="Damon W."/>
            <person name="Desjardin D."/>
            <person name="Finy P."/>
            <person name="Geml J."/>
            <person name="Haridas S."/>
            <person name="Hughes K."/>
            <person name="Justo A."/>
            <person name="Karasinski D."/>
            <person name="Kautmanova I."/>
            <person name="Kiss B."/>
            <person name="Kocsube S."/>
            <person name="Kotiranta H."/>
            <person name="LaButti K.M."/>
            <person name="Lechner B.E."/>
            <person name="Liimatainen K."/>
            <person name="Lipzen A."/>
            <person name="Lukacs Z."/>
            <person name="Mihaltcheva S."/>
            <person name="Morgado L.N."/>
            <person name="Niskanen T."/>
            <person name="Noordeloos M.E."/>
            <person name="Ohm R.A."/>
            <person name="Ortiz-Santana B."/>
            <person name="Ovrebo C."/>
            <person name="Racz N."/>
            <person name="Riley R."/>
            <person name="Savchenko A."/>
            <person name="Shiryaev A."/>
            <person name="Soop K."/>
            <person name="Spirin V."/>
            <person name="Szebenyi C."/>
            <person name="Tomsovsky M."/>
            <person name="Tulloss R.E."/>
            <person name="Uehling J."/>
            <person name="Grigoriev I.V."/>
            <person name="Vagvolgyi C."/>
            <person name="Papp T."/>
            <person name="Martin F.M."/>
            <person name="Miettinen O."/>
            <person name="Hibbett D.S."/>
            <person name="Nagy L.G."/>
        </authorList>
    </citation>
    <scope>NUCLEOTIDE SEQUENCE [LARGE SCALE GENOMIC DNA]</scope>
    <source>
        <strain evidence="1 2">NL-1719</strain>
    </source>
</reference>
<evidence type="ECO:0000313" key="2">
    <source>
        <dbReference type="Proteomes" id="UP000308600"/>
    </source>
</evidence>
<dbReference type="Proteomes" id="UP000308600">
    <property type="component" value="Unassembled WGS sequence"/>
</dbReference>
<keyword evidence="2" id="KW-1185">Reference proteome</keyword>
<organism evidence="1 2">
    <name type="scientific">Pluteus cervinus</name>
    <dbReference type="NCBI Taxonomy" id="181527"/>
    <lineage>
        <taxon>Eukaryota</taxon>
        <taxon>Fungi</taxon>
        <taxon>Dikarya</taxon>
        <taxon>Basidiomycota</taxon>
        <taxon>Agaricomycotina</taxon>
        <taxon>Agaricomycetes</taxon>
        <taxon>Agaricomycetidae</taxon>
        <taxon>Agaricales</taxon>
        <taxon>Pluteineae</taxon>
        <taxon>Pluteaceae</taxon>
        <taxon>Pluteus</taxon>
    </lineage>
</organism>
<name>A0ACD3ACN4_9AGAR</name>
<dbReference type="EMBL" id="ML208541">
    <property type="protein sequence ID" value="TFK63079.1"/>
    <property type="molecule type" value="Genomic_DNA"/>
</dbReference>
<sequence>MSYQAPIASAQDGKAYDLHQDTVVMTWSNSNWGDNLRFAPLSLALLGSLLVMAAENDDFSFVDGEDAAAVANKFQHIETPSSFKACLRQTIEEGYYAFGTANENMSQIYSISNQITTAMKKAMILASTRNAQDIKTILPGHFKGIETLTQACVDLASEIEVGFGGLSALAQEIAAACAEENEKRGQNIVANNEAIANLKARLGLLPTQRLPLQHSAYGKKEKVTAAERDVANADHSNHSLWRELVEWWYGSSQEDGEKASKALARAKKDYEHARKLLADHDSETGKVSLEITNLEQANEGLLKKKPVFDNAVVAFTELRAELSNLVSFFGSIKLLLNGTLVPSAKSWSDLLTGWITHHGQPLPPVLYQMRIAMLSERISRTYVNIAEQVIRPAHQKIGDVLPRDDQKTADNLTQVEQNLSSDANKAGEVIVSIVAEAQKTFIKEITDDLEKIRVSFSPVPASRPSPQPGPGHVHAPPSFGDHSHHTHGPGSPPVRSTSTTTTTKGSGTLSSGSSVVHSTTTSTTTSTSTHGHAHYHSHFSFDDF</sequence>
<accession>A0ACD3ACN4</accession>
<evidence type="ECO:0000313" key="1">
    <source>
        <dbReference type="EMBL" id="TFK63079.1"/>
    </source>
</evidence>
<gene>
    <name evidence="1" type="ORF">BDN72DRAFT_848035</name>
</gene>
<protein>
    <submittedName>
        <fullName evidence="1">Uncharacterized protein</fullName>
    </submittedName>
</protein>